<keyword evidence="1" id="KW-1133">Transmembrane helix</keyword>
<keyword evidence="1" id="KW-0812">Transmembrane</keyword>
<gene>
    <name evidence="2" type="ORF">BN59_02325</name>
</gene>
<name>A0A078L1X9_9GAMM</name>
<evidence type="ECO:0000256" key="1">
    <source>
        <dbReference type="SAM" id="Phobius"/>
    </source>
</evidence>
<sequence>MEFYHEKQELYVQANGIDYPKFQFNLYSSFIFSFLIQLNLLLNRKLTRKRNDDGIPHKI</sequence>
<accession>A0A078L1X9</accession>
<feature type="transmembrane region" description="Helical" evidence="1">
    <location>
        <begin position="24"/>
        <end position="42"/>
    </location>
</feature>
<evidence type="ECO:0000313" key="2">
    <source>
        <dbReference type="EMBL" id="CDZ78028.1"/>
    </source>
</evidence>
<organism evidence="2 3">
    <name type="scientific">Legionella massiliensis</name>
    <dbReference type="NCBI Taxonomy" id="1034943"/>
    <lineage>
        <taxon>Bacteria</taxon>
        <taxon>Pseudomonadati</taxon>
        <taxon>Pseudomonadota</taxon>
        <taxon>Gammaproteobacteria</taxon>
        <taxon>Legionellales</taxon>
        <taxon>Legionellaceae</taxon>
        <taxon>Legionella</taxon>
    </lineage>
</organism>
<dbReference type="Proteomes" id="UP000044071">
    <property type="component" value="Unassembled WGS sequence"/>
</dbReference>
<dbReference type="STRING" id="1034943.BN59_02325"/>
<protein>
    <submittedName>
        <fullName evidence="2">Uncharacterized protein</fullName>
    </submittedName>
</protein>
<evidence type="ECO:0000313" key="3">
    <source>
        <dbReference type="Proteomes" id="UP000044071"/>
    </source>
</evidence>
<reference evidence="2 3" key="1">
    <citation type="submission" date="2014-06" db="EMBL/GenBank/DDBJ databases">
        <authorList>
            <person name="Urmite Genomes Urmite Genomes"/>
        </authorList>
    </citation>
    <scope>NUCLEOTIDE SEQUENCE [LARGE SCALE GENOMIC DNA]</scope>
</reference>
<keyword evidence="3" id="KW-1185">Reference proteome</keyword>
<dbReference type="EMBL" id="CCSB01000002">
    <property type="protein sequence ID" value="CDZ78028.1"/>
    <property type="molecule type" value="Genomic_DNA"/>
</dbReference>
<keyword evidence="1" id="KW-0472">Membrane</keyword>
<dbReference type="AlphaFoldDB" id="A0A078L1X9"/>
<proteinExistence type="predicted"/>